<accession>A0A7W7ZDG3</accession>
<comment type="caution">
    <text evidence="1">The sequence shown here is derived from an EMBL/GenBank/DDBJ whole genome shotgun (WGS) entry which is preliminary data.</text>
</comment>
<sequence>MKDSVATALTEIVAGKSVKATIRSVNSGALGKGVSGLVFAIDDPFVEVGEVQIDQVSAATSPKVAEVKKRCIGGDYAC</sequence>
<proteinExistence type="predicted"/>
<gene>
    <name evidence="1" type="ORF">HDF16_002585</name>
</gene>
<protein>
    <submittedName>
        <fullName evidence="1">Uncharacterized protein</fullName>
    </submittedName>
</protein>
<dbReference type="Proteomes" id="UP000540989">
    <property type="component" value="Unassembled WGS sequence"/>
</dbReference>
<organism evidence="1 2">
    <name type="scientific">Granulicella aggregans</name>
    <dbReference type="NCBI Taxonomy" id="474949"/>
    <lineage>
        <taxon>Bacteria</taxon>
        <taxon>Pseudomonadati</taxon>
        <taxon>Acidobacteriota</taxon>
        <taxon>Terriglobia</taxon>
        <taxon>Terriglobales</taxon>
        <taxon>Acidobacteriaceae</taxon>
        <taxon>Granulicella</taxon>
    </lineage>
</organism>
<keyword evidence="2" id="KW-1185">Reference proteome</keyword>
<dbReference type="EMBL" id="JACHIP010000003">
    <property type="protein sequence ID" value="MBB5057879.1"/>
    <property type="molecule type" value="Genomic_DNA"/>
</dbReference>
<name>A0A7W7ZDG3_9BACT</name>
<dbReference type="RefSeq" id="WP_184217047.1">
    <property type="nucleotide sequence ID" value="NZ_JACHIP010000003.1"/>
</dbReference>
<evidence type="ECO:0000313" key="1">
    <source>
        <dbReference type="EMBL" id="MBB5057879.1"/>
    </source>
</evidence>
<dbReference type="AlphaFoldDB" id="A0A7W7ZDG3"/>
<reference evidence="1 2" key="1">
    <citation type="submission" date="2020-08" db="EMBL/GenBank/DDBJ databases">
        <title>Genomic Encyclopedia of Type Strains, Phase IV (KMG-V): Genome sequencing to study the core and pangenomes of soil and plant-associated prokaryotes.</title>
        <authorList>
            <person name="Whitman W."/>
        </authorList>
    </citation>
    <scope>NUCLEOTIDE SEQUENCE [LARGE SCALE GENOMIC DNA]</scope>
    <source>
        <strain evidence="1 2">M8UP14</strain>
    </source>
</reference>
<evidence type="ECO:0000313" key="2">
    <source>
        <dbReference type="Proteomes" id="UP000540989"/>
    </source>
</evidence>